<comment type="subcellular location">
    <subcellularLocation>
        <location evidence="1">Golgi apparatus membrane</location>
        <topology evidence="1">Single-pass type II membrane protein</topology>
    </subcellularLocation>
</comment>
<dbReference type="InterPro" id="IPR038578">
    <property type="entry name" value="GT29-like_sf"/>
</dbReference>
<dbReference type="GO" id="GO:0000139">
    <property type="term" value="C:Golgi membrane"/>
    <property type="evidence" value="ECO:0007669"/>
    <property type="project" value="UniProtKB-SubCell"/>
</dbReference>
<evidence type="ECO:0000256" key="6">
    <source>
        <dbReference type="ARBA" id="ARBA00022968"/>
    </source>
</evidence>
<comment type="caution">
    <text evidence="14">The sequence shown here is derived from an EMBL/GenBank/DDBJ whole genome shotgun (WGS) entry which is preliminary data.</text>
</comment>
<feature type="disulfide bond" evidence="12">
    <location>
        <begin position="143"/>
        <end position="292"/>
    </location>
</feature>
<keyword evidence="11" id="KW-0325">Glycoprotein</keyword>
<evidence type="ECO:0008006" key="16">
    <source>
        <dbReference type="Google" id="ProtNLM"/>
    </source>
</evidence>
<reference evidence="14 15" key="1">
    <citation type="submission" date="2024-06" db="EMBL/GenBank/DDBJ databases">
        <authorList>
            <person name="Pan Q."/>
            <person name="Wen M."/>
            <person name="Jouanno E."/>
            <person name="Zahm M."/>
            <person name="Klopp C."/>
            <person name="Cabau C."/>
            <person name="Louis A."/>
            <person name="Berthelot C."/>
            <person name="Parey E."/>
            <person name="Roest Crollius H."/>
            <person name="Montfort J."/>
            <person name="Robinson-Rechavi M."/>
            <person name="Bouchez O."/>
            <person name="Lampietro C."/>
            <person name="Lopez Roques C."/>
            <person name="Donnadieu C."/>
            <person name="Postlethwait J."/>
            <person name="Bobe J."/>
            <person name="Verreycken H."/>
            <person name="Guiguen Y."/>
        </authorList>
    </citation>
    <scope>NUCLEOTIDE SEQUENCE [LARGE SCALE GENOMIC DNA]</scope>
    <source>
        <strain evidence="14">Up_M1</strain>
        <tissue evidence="14">Testis</tissue>
    </source>
</reference>
<dbReference type="Proteomes" id="UP001557470">
    <property type="component" value="Unassembled WGS sequence"/>
</dbReference>
<evidence type="ECO:0000256" key="4">
    <source>
        <dbReference type="ARBA" id="ARBA00022679"/>
    </source>
</evidence>
<feature type="signal peptide" evidence="13">
    <location>
        <begin position="1"/>
        <end position="23"/>
    </location>
</feature>
<evidence type="ECO:0000256" key="5">
    <source>
        <dbReference type="ARBA" id="ARBA00022692"/>
    </source>
</evidence>
<keyword evidence="3" id="KW-0328">Glycosyltransferase</keyword>
<dbReference type="PANTHER" id="PTHR11987:SF50">
    <property type="entry name" value="ALPHA-2,8-SIALYLTRANSFERASE 8F"/>
    <property type="match status" value="1"/>
</dbReference>
<evidence type="ECO:0000313" key="14">
    <source>
        <dbReference type="EMBL" id="KAL0992737.1"/>
    </source>
</evidence>
<evidence type="ECO:0000256" key="9">
    <source>
        <dbReference type="ARBA" id="ARBA00023136"/>
    </source>
</evidence>
<keyword evidence="6" id="KW-0735">Signal-anchor</keyword>
<protein>
    <recommendedName>
        <fullName evidence="16">Alpha-2,8-sialyltransferase 8F-like</fullName>
    </recommendedName>
</protein>
<dbReference type="InterPro" id="IPR050943">
    <property type="entry name" value="Glycosyltr_29_Sialyltrsf"/>
</dbReference>
<dbReference type="PANTHER" id="PTHR11987">
    <property type="entry name" value="ALPHA-2,8-SIALYLTRANSFERASE"/>
    <property type="match status" value="1"/>
</dbReference>
<keyword evidence="7" id="KW-1133">Transmembrane helix</keyword>
<feature type="chain" id="PRO_5044858625" description="Alpha-2,8-sialyltransferase 8F-like" evidence="13">
    <location>
        <begin position="24"/>
        <end position="358"/>
    </location>
</feature>
<proteinExistence type="inferred from homology"/>
<dbReference type="FunFam" id="3.90.1480.20:FF:000001">
    <property type="entry name" value="ST8 alpha-N-acetyl-neuraminide alpha-2,8-sialyltransferase 2"/>
    <property type="match status" value="1"/>
</dbReference>
<evidence type="ECO:0000256" key="1">
    <source>
        <dbReference type="ARBA" id="ARBA00004323"/>
    </source>
</evidence>
<evidence type="ECO:0000256" key="11">
    <source>
        <dbReference type="ARBA" id="ARBA00023180"/>
    </source>
</evidence>
<dbReference type="PIRSF" id="PIRSF005557">
    <property type="entry name" value="Sialyl_trans"/>
    <property type="match status" value="1"/>
</dbReference>
<evidence type="ECO:0000256" key="13">
    <source>
        <dbReference type="SAM" id="SignalP"/>
    </source>
</evidence>
<dbReference type="InterPro" id="IPR001675">
    <property type="entry name" value="Glyco_trans_29"/>
</dbReference>
<dbReference type="Gene3D" id="3.90.1480.20">
    <property type="entry name" value="Glycosyl transferase family 29"/>
    <property type="match status" value="1"/>
</dbReference>
<evidence type="ECO:0000256" key="2">
    <source>
        <dbReference type="ARBA" id="ARBA00006003"/>
    </source>
</evidence>
<keyword evidence="4" id="KW-0808">Transferase</keyword>
<dbReference type="GO" id="GO:0016757">
    <property type="term" value="F:glycosyltransferase activity"/>
    <property type="evidence" value="ECO:0007669"/>
    <property type="project" value="UniProtKB-KW"/>
</dbReference>
<evidence type="ECO:0000256" key="8">
    <source>
        <dbReference type="ARBA" id="ARBA00023034"/>
    </source>
</evidence>
<dbReference type="InterPro" id="IPR012163">
    <property type="entry name" value="Sialyl_trans"/>
</dbReference>
<evidence type="ECO:0000256" key="10">
    <source>
        <dbReference type="ARBA" id="ARBA00023157"/>
    </source>
</evidence>
<dbReference type="CDD" id="cd23971">
    <property type="entry name" value="GT29_ST8SIA_mono"/>
    <property type="match status" value="1"/>
</dbReference>
<keyword evidence="5" id="KW-0812">Transmembrane</keyword>
<name>A0ABD0X461_UMBPY</name>
<comment type="similarity">
    <text evidence="2">Belongs to the glycosyltransferase 29 family.</text>
</comment>
<accession>A0ABD0X461</accession>
<dbReference type="AlphaFoldDB" id="A0ABD0X461"/>
<keyword evidence="10" id="KW-1015">Disulfide bond</keyword>
<dbReference type="EMBL" id="JAGEUA010000003">
    <property type="protein sequence ID" value="KAL0992737.1"/>
    <property type="molecule type" value="Genomic_DNA"/>
</dbReference>
<evidence type="ECO:0000256" key="7">
    <source>
        <dbReference type="ARBA" id="ARBA00022989"/>
    </source>
</evidence>
<keyword evidence="13" id="KW-0732">Signal</keyword>
<keyword evidence="9" id="KW-0472">Membrane</keyword>
<keyword evidence="15" id="KW-1185">Reference proteome</keyword>
<keyword evidence="8" id="KW-0333">Golgi apparatus</keyword>
<evidence type="ECO:0000256" key="3">
    <source>
        <dbReference type="ARBA" id="ARBA00022676"/>
    </source>
</evidence>
<gene>
    <name evidence="14" type="ORF">UPYG_G00097700</name>
</gene>
<organism evidence="14 15">
    <name type="scientific">Umbra pygmaea</name>
    <name type="common">Eastern mudminnow</name>
    <dbReference type="NCBI Taxonomy" id="75934"/>
    <lineage>
        <taxon>Eukaryota</taxon>
        <taxon>Metazoa</taxon>
        <taxon>Chordata</taxon>
        <taxon>Craniata</taxon>
        <taxon>Vertebrata</taxon>
        <taxon>Euteleostomi</taxon>
        <taxon>Actinopterygii</taxon>
        <taxon>Neopterygii</taxon>
        <taxon>Teleostei</taxon>
        <taxon>Protacanthopterygii</taxon>
        <taxon>Esociformes</taxon>
        <taxon>Umbridae</taxon>
        <taxon>Umbra</taxon>
    </lineage>
</organism>
<evidence type="ECO:0000256" key="12">
    <source>
        <dbReference type="PIRSR" id="PIRSR005557-2"/>
    </source>
</evidence>
<sequence>MRGLLLKTLSLILALLIVGTILTARLLQTSNVQPGNPLHHAVGNAASDTSGTCKTCRDTTMEKVLEHFSHTWRKQEENVMKFRALLSNRCHGLTKAVVTKANTPVGSNIVYDGEKRKPLQVTPELFSTFAKEHPFMNATWDTCSVVGNGGILANSSCGERIDSAQFVIRCNLPPLTNGYERDVGNKTDLVTANPSILLEKYGGLQQRRRPFVESLQSYGDSLMLLPAFSYGQNTPLSLRALYTIQDFNSPSRPIFLNPEYLRNLARFWRSQGLKTKRLSTGIIVASLALELCTNVHLYGFWPFNQHPQHRQPLSNHYYDDRQSKSTVHAMPAEFDHLQRLHSQGVLRIHLGECAPVAT</sequence>
<dbReference type="Pfam" id="PF00777">
    <property type="entry name" value="Glyco_transf_29"/>
    <property type="match status" value="1"/>
</dbReference>
<evidence type="ECO:0000313" key="15">
    <source>
        <dbReference type="Proteomes" id="UP001557470"/>
    </source>
</evidence>